<name>A0ABW2Y4D1_9BIFI</name>
<dbReference type="EMBL" id="JBHTHQ010000005">
    <property type="protein sequence ID" value="MFD0704200.1"/>
    <property type="molecule type" value="Genomic_DNA"/>
</dbReference>
<dbReference type="Proteomes" id="UP001597036">
    <property type="component" value="Unassembled WGS sequence"/>
</dbReference>
<reference evidence="2" key="1">
    <citation type="journal article" date="2019" name="Int. J. Syst. Evol. Microbiol.">
        <title>The Global Catalogue of Microorganisms (GCM) 10K type strain sequencing project: providing services to taxonomists for standard genome sequencing and annotation.</title>
        <authorList>
            <consortium name="The Broad Institute Genomics Platform"/>
            <consortium name="The Broad Institute Genome Sequencing Center for Infectious Disease"/>
            <person name="Wu L."/>
            <person name="Ma J."/>
        </authorList>
    </citation>
    <scope>NUCLEOTIDE SEQUENCE [LARGE SCALE GENOMIC DNA]</scope>
    <source>
        <strain evidence="2">CCM 8604</strain>
    </source>
</reference>
<protein>
    <recommendedName>
        <fullName evidence="3">Triacylglycerol lipase</fullName>
    </recommendedName>
</protein>
<evidence type="ECO:0008006" key="3">
    <source>
        <dbReference type="Google" id="ProtNLM"/>
    </source>
</evidence>
<dbReference type="SUPFAM" id="SSF53474">
    <property type="entry name" value="alpha/beta-Hydrolases"/>
    <property type="match status" value="1"/>
</dbReference>
<dbReference type="RefSeq" id="WP_377937512.1">
    <property type="nucleotide sequence ID" value="NZ_JBHTHQ010000005.1"/>
</dbReference>
<evidence type="ECO:0000313" key="2">
    <source>
        <dbReference type="Proteomes" id="UP001597036"/>
    </source>
</evidence>
<sequence>MNEWTDKQRKRAAEMEYKELRLGKGYKVDSHKLGTVVEVHSHTKDSTGLDAYVLDNSDSQGKHHYTILYQGSSQRETDWIQADAGQVVHDFHLDDVANALNRSTASQSYDVKGMQGAYDVHAPAISDQAKAASKLLNKYLADPNADVTVYGHSLGSMNGQYAVANASDPNRVVSAYLYEGPNIYNDLSQTQKKQADMLTMRGVVHNYVDEKDVVPYGYKSGKAAAVGEVHIIDSIWAKTDNPKDWIANQHMWGGYQFDKNGKLKVQAGPSAVQTTNIAERSLQALAQHKCEYSHGGFTDAEKLQLDEELATILSKSYARVGETAVDGIAQTDSTVKTELEKLKVATTQVPWFAQGTLSSSEVSELYSEGKVGSSDIADTLTVLSGYKTTLEKLNTRLNTLSTDIDNFIVQVNSEDMTLAQAAEKLHDE</sequence>
<dbReference type="InterPro" id="IPR029058">
    <property type="entry name" value="AB_hydrolase_fold"/>
</dbReference>
<comment type="caution">
    <text evidence="1">The sequence shown here is derived from an EMBL/GenBank/DDBJ whole genome shotgun (WGS) entry which is preliminary data.</text>
</comment>
<dbReference type="Gene3D" id="3.40.50.1820">
    <property type="entry name" value="alpha/beta hydrolase"/>
    <property type="match status" value="1"/>
</dbReference>
<gene>
    <name evidence="1" type="ORF">ACFQY8_00305</name>
</gene>
<proteinExistence type="predicted"/>
<evidence type="ECO:0000313" key="1">
    <source>
        <dbReference type="EMBL" id="MFD0704200.1"/>
    </source>
</evidence>
<keyword evidence="2" id="KW-1185">Reference proteome</keyword>
<accession>A0ABW2Y4D1</accession>
<organism evidence="1 2">
    <name type="scientific">Alloscardovia venturai</name>
    <dbReference type="NCBI Taxonomy" id="1769421"/>
    <lineage>
        <taxon>Bacteria</taxon>
        <taxon>Bacillati</taxon>
        <taxon>Actinomycetota</taxon>
        <taxon>Actinomycetes</taxon>
        <taxon>Bifidobacteriales</taxon>
        <taxon>Bifidobacteriaceae</taxon>
        <taxon>Alloscardovia</taxon>
    </lineage>
</organism>